<evidence type="ECO:0000259" key="3">
    <source>
        <dbReference type="Pfam" id="PF04471"/>
    </source>
</evidence>
<reference evidence="4" key="1">
    <citation type="submission" date="2023-06" db="EMBL/GenBank/DDBJ databases">
        <authorList>
            <person name="Jiang Y."/>
            <person name="Liu Q."/>
        </authorList>
    </citation>
    <scope>NUCLEOTIDE SEQUENCE</scope>
    <source>
        <strain evidence="4">CGMCC 1.12089</strain>
    </source>
</reference>
<dbReference type="PANTHER" id="PTHR30015:SF7">
    <property type="entry name" value="TYPE IV METHYL-DIRECTED RESTRICTION ENZYME ECOKMRR"/>
    <property type="match status" value="1"/>
</dbReference>
<feature type="compositionally biased region" description="Pro residues" evidence="1">
    <location>
        <begin position="144"/>
        <end position="153"/>
    </location>
</feature>
<feature type="transmembrane region" description="Helical" evidence="2">
    <location>
        <begin position="20"/>
        <end position="37"/>
    </location>
</feature>
<keyword evidence="2" id="KW-0472">Membrane</keyword>
<keyword evidence="2" id="KW-1133">Transmembrane helix</keyword>
<dbReference type="SUPFAM" id="SSF52980">
    <property type="entry name" value="Restriction endonuclease-like"/>
    <property type="match status" value="1"/>
</dbReference>
<dbReference type="PANTHER" id="PTHR30015">
    <property type="entry name" value="MRR RESTRICTION SYSTEM PROTEIN"/>
    <property type="match status" value="1"/>
</dbReference>
<keyword evidence="4" id="KW-0255">Endonuclease</keyword>
<name>A0ABT7NEX7_9BURK</name>
<dbReference type="RefSeq" id="WP_286661562.1">
    <property type="nucleotide sequence ID" value="NZ_JASZYV010000003.1"/>
</dbReference>
<dbReference type="GO" id="GO:0004519">
    <property type="term" value="F:endonuclease activity"/>
    <property type="evidence" value="ECO:0007669"/>
    <property type="project" value="UniProtKB-KW"/>
</dbReference>
<dbReference type="Pfam" id="PF04471">
    <property type="entry name" value="Mrr_cat"/>
    <property type="match status" value="1"/>
</dbReference>
<evidence type="ECO:0000256" key="2">
    <source>
        <dbReference type="SAM" id="Phobius"/>
    </source>
</evidence>
<evidence type="ECO:0000313" key="4">
    <source>
        <dbReference type="EMBL" id="MDM0046496.1"/>
    </source>
</evidence>
<keyword evidence="4" id="KW-0378">Hydrolase</keyword>
<keyword evidence="2" id="KW-0812">Transmembrane</keyword>
<dbReference type="InterPro" id="IPR052906">
    <property type="entry name" value="Type_IV_Methyl-Rstrct_Enzyme"/>
</dbReference>
<keyword evidence="5" id="KW-1185">Reference proteome</keyword>
<feature type="domain" description="Restriction endonuclease type IV Mrr" evidence="3">
    <location>
        <begin position="160"/>
        <end position="273"/>
    </location>
</feature>
<dbReference type="InterPro" id="IPR007560">
    <property type="entry name" value="Restrct_endonuc_IV_Mrr"/>
</dbReference>
<comment type="caution">
    <text evidence="4">The sequence shown here is derived from an EMBL/GenBank/DDBJ whole genome shotgun (WGS) entry which is preliminary data.</text>
</comment>
<dbReference type="InterPro" id="IPR011335">
    <property type="entry name" value="Restrct_endonuc-II-like"/>
</dbReference>
<sequence>MRDFEPARRPPSRTPSPTGWIIALLGLLLLVGSYQLLPGDLGGALPAGLRTVAWLGIVLGILLALLQRRQRRTPPGARIDPVHDEDADEYDQAGVTRPSVLAALGIARAPSVSEPAFVDTIAVPTTASEVDEDPSMPPREDAPRPAPAGPPPVRWSPLLLQRLDAEQFLALCRSFFSQAGFATSVANGSDKHEGADLWVQSRHMPEPRIVRCRHWHDAPVDAREMREFLRSMGANNLAHGTYVTSATFTAEASDFAKTHGIQVQDGPALLRLISHRTAEQQRELMSAALGPGRELPTTTIAGAL</sequence>
<dbReference type="InterPro" id="IPR011856">
    <property type="entry name" value="tRNA_endonuc-like_dom_sf"/>
</dbReference>
<dbReference type="EMBL" id="JASZYV010000003">
    <property type="protein sequence ID" value="MDM0046496.1"/>
    <property type="molecule type" value="Genomic_DNA"/>
</dbReference>
<evidence type="ECO:0000313" key="5">
    <source>
        <dbReference type="Proteomes" id="UP001174908"/>
    </source>
</evidence>
<dbReference type="Gene3D" id="3.40.1350.10">
    <property type="match status" value="1"/>
</dbReference>
<feature type="region of interest" description="Disordered" evidence="1">
    <location>
        <begin position="126"/>
        <end position="153"/>
    </location>
</feature>
<keyword evidence="4" id="KW-0540">Nuclease</keyword>
<dbReference type="Proteomes" id="UP001174908">
    <property type="component" value="Unassembled WGS sequence"/>
</dbReference>
<organism evidence="4 5">
    <name type="scientific">Variovorax dokdonensis</name>
    <dbReference type="NCBI Taxonomy" id="344883"/>
    <lineage>
        <taxon>Bacteria</taxon>
        <taxon>Pseudomonadati</taxon>
        <taxon>Pseudomonadota</taxon>
        <taxon>Betaproteobacteria</taxon>
        <taxon>Burkholderiales</taxon>
        <taxon>Comamonadaceae</taxon>
        <taxon>Variovorax</taxon>
    </lineage>
</organism>
<protein>
    <submittedName>
        <fullName evidence="4">Restriction endonuclease</fullName>
    </submittedName>
</protein>
<evidence type="ECO:0000256" key="1">
    <source>
        <dbReference type="SAM" id="MobiDB-lite"/>
    </source>
</evidence>
<proteinExistence type="predicted"/>
<feature type="transmembrane region" description="Helical" evidence="2">
    <location>
        <begin position="43"/>
        <end position="66"/>
    </location>
</feature>
<accession>A0ABT7NEX7</accession>
<gene>
    <name evidence="4" type="ORF">QTH91_18540</name>
</gene>